<gene>
    <name evidence="2" type="ORF">Y1Q_0006107</name>
</gene>
<feature type="region of interest" description="Disordered" evidence="1">
    <location>
        <begin position="37"/>
        <end position="57"/>
    </location>
</feature>
<dbReference type="PANTHER" id="PTHR46026">
    <property type="entry name" value="RHO-TYPE GUANINE NUCLEOTIDE EXCHANGE FACTOR, ISOFORM F"/>
    <property type="match status" value="1"/>
</dbReference>
<accession>A0A151N423</accession>
<dbReference type="EMBL" id="AKHW03004073">
    <property type="protein sequence ID" value="KYO31542.1"/>
    <property type="molecule type" value="Genomic_DNA"/>
</dbReference>
<dbReference type="OrthoDB" id="6019202at2759"/>
<proteinExistence type="predicted"/>
<dbReference type="GO" id="GO:0005085">
    <property type="term" value="F:guanyl-nucleotide exchange factor activity"/>
    <property type="evidence" value="ECO:0007669"/>
    <property type="project" value="TreeGrafter"/>
</dbReference>
<dbReference type="InterPro" id="IPR011993">
    <property type="entry name" value="PH-like_dom_sf"/>
</dbReference>
<dbReference type="Proteomes" id="UP000050525">
    <property type="component" value="Unassembled WGS sequence"/>
</dbReference>
<dbReference type="GO" id="GO:0005737">
    <property type="term" value="C:cytoplasm"/>
    <property type="evidence" value="ECO:0007669"/>
    <property type="project" value="TreeGrafter"/>
</dbReference>
<name>A0A151N423_ALLMI</name>
<dbReference type="GO" id="GO:0030027">
    <property type="term" value="C:lamellipodium"/>
    <property type="evidence" value="ECO:0007669"/>
    <property type="project" value="TreeGrafter"/>
</dbReference>
<dbReference type="Gene3D" id="2.30.29.30">
    <property type="entry name" value="Pleckstrin-homology domain (PH domain)/Phosphotyrosine-binding domain (PTB)"/>
    <property type="match status" value="2"/>
</dbReference>
<dbReference type="eggNOG" id="KOG2070">
    <property type="taxonomic scope" value="Eukaryota"/>
</dbReference>
<reference evidence="2 3" key="1">
    <citation type="journal article" date="2012" name="Genome Biol.">
        <title>Sequencing three crocodilian genomes to illuminate the evolution of archosaurs and amniotes.</title>
        <authorList>
            <person name="St John J.A."/>
            <person name="Braun E.L."/>
            <person name="Isberg S.R."/>
            <person name="Miles L.G."/>
            <person name="Chong A.Y."/>
            <person name="Gongora J."/>
            <person name="Dalzell P."/>
            <person name="Moran C."/>
            <person name="Bed'hom B."/>
            <person name="Abzhanov A."/>
            <person name="Burgess S.C."/>
            <person name="Cooksey A.M."/>
            <person name="Castoe T.A."/>
            <person name="Crawford N.G."/>
            <person name="Densmore L.D."/>
            <person name="Drew J.C."/>
            <person name="Edwards S.V."/>
            <person name="Faircloth B.C."/>
            <person name="Fujita M.K."/>
            <person name="Greenwold M.J."/>
            <person name="Hoffmann F.G."/>
            <person name="Howard J.M."/>
            <person name="Iguchi T."/>
            <person name="Janes D.E."/>
            <person name="Khan S.Y."/>
            <person name="Kohno S."/>
            <person name="de Koning A.J."/>
            <person name="Lance S.L."/>
            <person name="McCarthy F.M."/>
            <person name="McCormack J.E."/>
            <person name="Merchant M.E."/>
            <person name="Peterson D.G."/>
            <person name="Pollock D.D."/>
            <person name="Pourmand N."/>
            <person name="Raney B.J."/>
            <person name="Roessler K.A."/>
            <person name="Sanford J.R."/>
            <person name="Sawyer R.H."/>
            <person name="Schmidt C.J."/>
            <person name="Triplett E.W."/>
            <person name="Tuberville T.D."/>
            <person name="Venegas-Anaya M."/>
            <person name="Howard J.T."/>
            <person name="Jarvis E.D."/>
            <person name="Guillette L.J.Jr."/>
            <person name="Glenn T.C."/>
            <person name="Green R.E."/>
            <person name="Ray D.A."/>
        </authorList>
    </citation>
    <scope>NUCLEOTIDE SEQUENCE [LARGE SCALE GENOMIC DNA]</scope>
    <source>
        <strain evidence="2">KSC_2009_1</strain>
    </source>
</reference>
<dbReference type="KEGG" id="amj:102563151"/>
<evidence type="ECO:0000313" key="3">
    <source>
        <dbReference type="Proteomes" id="UP000050525"/>
    </source>
</evidence>
<dbReference type="GO" id="GO:0030032">
    <property type="term" value="P:lamellipodium assembly"/>
    <property type="evidence" value="ECO:0007669"/>
    <property type="project" value="TreeGrafter"/>
</dbReference>
<dbReference type="SUPFAM" id="SSF50729">
    <property type="entry name" value="PH domain-like"/>
    <property type="match status" value="2"/>
</dbReference>
<dbReference type="PANTHER" id="PTHR46026:SF4">
    <property type="entry name" value="PH DOMAIN-CONTAINING PROTEIN"/>
    <property type="match status" value="1"/>
</dbReference>
<comment type="caution">
    <text evidence="2">The sequence shown here is derived from an EMBL/GenBank/DDBJ whole genome shotgun (WGS) entry which is preliminary data.</text>
</comment>
<protein>
    <submittedName>
        <fullName evidence="2">Rho guanine nucleotide exchange factor 7</fullName>
    </submittedName>
</protein>
<evidence type="ECO:0000313" key="2">
    <source>
        <dbReference type="EMBL" id="KYO31542.1"/>
    </source>
</evidence>
<evidence type="ECO:0000256" key="1">
    <source>
        <dbReference type="SAM" id="MobiDB-lite"/>
    </source>
</evidence>
<dbReference type="PhylomeDB" id="A0A151N423"/>
<dbReference type="STRING" id="8496.A0A151N423"/>
<organism evidence="2 3">
    <name type="scientific">Alligator mississippiensis</name>
    <name type="common">American alligator</name>
    <dbReference type="NCBI Taxonomy" id="8496"/>
    <lineage>
        <taxon>Eukaryota</taxon>
        <taxon>Metazoa</taxon>
        <taxon>Chordata</taxon>
        <taxon>Craniata</taxon>
        <taxon>Vertebrata</taxon>
        <taxon>Euteleostomi</taxon>
        <taxon>Archelosauria</taxon>
        <taxon>Archosauria</taxon>
        <taxon>Crocodylia</taxon>
        <taxon>Alligatoridae</taxon>
        <taxon>Alligatorinae</taxon>
        <taxon>Alligator</taxon>
    </lineage>
</organism>
<keyword evidence="3" id="KW-1185">Reference proteome</keyword>
<sequence length="376" mass="42436">MGCCNVCARRAGSAGGGQDVVELLKIGNSRKWSVSEAQSESSFHPREPATTTDTEESLALTEEEDFHGRSREVDPQGAVLWGRTQEELTNFLITQPVQGWEGRNIQSLGEIVWSSLVLLRSCHMEEMSERYLVLFSFQLLILSVDHNKKAFVYEGLLPLAGMNVREVQRDGSGMFEITGPMIESRIISCLAPAEFHIWVFSMQHQIKMANAQCPPSPSSNIPFLVPCDEQWKKRELMKHLLCSPILKWEGTPIQHLGRIHYVAMVQVANACMGDFEERLLVLFSENLVFLSVDRERTGIAYEGKLPLHCIQAKEKSALLGRLQFEVTGSLMDPILITCSTAEDYEKCLFHLQKPEQNIETMTLQPPPMVPKKSRCR</sequence>
<dbReference type="AlphaFoldDB" id="A0A151N423"/>